<reference evidence="3" key="1">
    <citation type="submission" date="2017-05" db="EMBL/GenBank/DDBJ databases">
        <authorList>
            <person name="Rodrigo-Torres L."/>
            <person name="Arahal R. D."/>
            <person name="Lucena T."/>
        </authorList>
    </citation>
    <scope>NUCLEOTIDE SEQUENCE [LARGE SCALE GENOMIC DNA]</scope>
    <source>
        <strain evidence="3">CECT 8649</strain>
    </source>
</reference>
<organism evidence="2 3">
    <name type="scientific">Pelagimonas phthalicica</name>
    <dbReference type="NCBI Taxonomy" id="1037362"/>
    <lineage>
        <taxon>Bacteria</taxon>
        <taxon>Pseudomonadati</taxon>
        <taxon>Pseudomonadota</taxon>
        <taxon>Alphaproteobacteria</taxon>
        <taxon>Rhodobacterales</taxon>
        <taxon>Roseobacteraceae</taxon>
        <taxon>Pelagimonas</taxon>
    </lineage>
</organism>
<feature type="transmembrane region" description="Helical" evidence="1">
    <location>
        <begin position="689"/>
        <end position="707"/>
    </location>
</feature>
<accession>A0A238JG57</accession>
<keyword evidence="3" id="KW-1185">Reference proteome</keyword>
<evidence type="ECO:0000313" key="2">
    <source>
        <dbReference type="EMBL" id="SMX29670.1"/>
    </source>
</evidence>
<keyword evidence="1" id="KW-1133">Transmembrane helix</keyword>
<dbReference type="EMBL" id="FXXP01000003">
    <property type="protein sequence ID" value="SMX29670.1"/>
    <property type="molecule type" value="Genomic_DNA"/>
</dbReference>
<feature type="transmembrane region" description="Helical" evidence="1">
    <location>
        <begin position="571"/>
        <end position="589"/>
    </location>
</feature>
<proteinExistence type="predicted"/>
<protein>
    <recommendedName>
        <fullName evidence="4">Membrane-associated oxidoreductase</fullName>
    </recommendedName>
</protein>
<keyword evidence="1" id="KW-0472">Membrane</keyword>
<gene>
    <name evidence="2" type="ORF">TRP8649_03808</name>
</gene>
<evidence type="ECO:0000313" key="3">
    <source>
        <dbReference type="Proteomes" id="UP000225972"/>
    </source>
</evidence>
<sequence>MVARRGMAARLGARFEQSDFVMSDYTVTLDEIEGDEPWTAAEQRLIEEAHSGGVRFADEVPETATDENTIRAALIRHVVLGGCAKCRVSEKSVKVAGAWVTGRLDLEGCDTRNDLVLFDCNMDQAPLLRDAHLGAVYLSGSHMPGLDAIRLKTNHNIQLGQGFESKGPIDLSAAQIGGQFACSGGRFENPEGDAIMADSIYVQASLFFRDGFSAAGRVNLSHATIGGQVDCSGGTFENLEGDAIAANAISIGASLFLGEGFEARGRVNLTRAEIVGQVACIRGRFENLTGVALVGDSMSIGDSLFLSEGFSAKGQVVLTNTRIGGQMACVGGEFSNPFGDALTADSISIRTDLFLSIGFYASGRVDLVRADIGGNLICVDGTFDGGFDGEAMRVKAGFFWRGVEKVSGTINLTDAHVARLEDDLASWQMADKLILHGFRYDRTTGEMPLEERLAWLDQKWERDIPPGLSATVREFGKGDPFFKAYLPESYGKDFDPQPFTQLARHLTANGQPFSARIVRLEREKRERSAELRKALAAVDFSLSTEVNLIFVMLRNGLASSIASLFDWLTDLIKATVFFLLVFAFNWIVYSRAYELHQMAPTSDVVLTSTDWIEHVGLVDGQLDNVASPTLKEWNESKTAQDYTTFNAALYALDLFIPLDALGQEAAWAPSPARGLWGKIGFATGWITQMLGWVFTAITAAALTGFVGRKD</sequence>
<dbReference type="Proteomes" id="UP000225972">
    <property type="component" value="Unassembled WGS sequence"/>
</dbReference>
<keyword evidence="1" id="KW-0812">Transmembrane</keyword>
<name>A0A238JG57_9RHOB</name>
<dbReference type="AlphaFoldDB" id="A0A238JG57"/>
<evidence type="ECO:0000256" key="1">
    <source>
        <dbReference type="SAM" id="Phobius"/>
    </source>
</evidence>
<evidence type="ECO:0008006" key="4">
    <source>
        <dbReference type="Google" id="ProtNLM"/>
    </source>
</evidence>